<reference evidence="2 3" key="1">
    <citation type="journal article" date="2020" name="J. Phycol.">
        <title>Comparative genome analysis reveals Cyanidiococcus gen. nov., a new extremophilic red algal genus sister to Cyanidioschyzon (Cyanidioschyzonaceae, Rhodophyta).</title>
        <authorList>
            <person name="Liu S.-L."/>
            <person name="Chiang Y.-R."/>
            <person name="Yoon H.S."/>
            <person name="Fu H.-Y."/>
        </authorList>
    </citation>
    <scope>NUCLEOTIDE SEQUENCE [LARGE SCALE GENOMIC DNA]</scope>
    <source>
        <strain evidence="2 3">THAL066</strain>
    </source>
</reference>
<evidence type="ECO:0000313" key="2">
    <source>
        <dbReference type="EMBL" id="KAF6000738.1"/>
    </source>
</evidence>
<dbReference type="EMBL" id="VWRR01000018">
    <property type="protein sequence ID" value="KAF6000738.1"/>
    <property type="molecule type" value="Genomic_DNA"/>
</dbReference>
<proteinExistence type="predicted"/>
<keyword evidence="1" id="KW-0812">Transmembrane</keyword>
<keyword evidence="1" id="KW-1133">Transmembrane helix</keyword>
<evidence type="ECO:0000313" key="3">
    <source>
        <dbReference type="Proteomes" id="UP000530660"/>
    </source>
</evidence>
<feature type="transmembrane region" description="Helical" evidence="1">
    <location>
        <begin position="24"/>
        <end position="44"/>
    </location>
</feature>
<protein>
    <submittedName>
        <fullName evidence="2">Uncharacterized protein</fullName>
    </submittedName>
</protein>
<dbReference type="PANTHER" id="PTHR36050:SF1">
    <property type="entry name" value="O-FUCOSYLTRANSFERASE 30"/>
    <property type="match status" value="1"/>
</dbReference>
<name>A0A7J7ICI7_9RHOD</name>
<dbReference type="PANTHER" id="PTHR36050">
    <property type="entry name" value="O-FUCOSYLTRANSFERASE 30"/>
    <property type="match status" value="1"/>
</dbReference>
<organism evidence="2 3">
    <name type="scientific">Cyanidiococcus yangmingshanensis</name>
    <dbReference type="NCBI Taxonomy" id="2690220"/>
    <lineage>
        <taxon>Eukaryota</taxon>
        <taxon>Rhodophyta</taxon>
        <taxon>Bangiophyceae</taxon>
        <taxon>Cyanidiales</taxon>
        <taxon>Cyanidiaceae</taxon>
        <taxon>Cyanidiococcus</taxon>
    </lineage>
</organism>
<dbReference type="AlphaFoldDB" id="A0A7J7ICI7"/>
<evidence type="ECO:0000256" key="1">
    <source>
        <dbReference type="SAM" id="Phobius"/>
    </source>
</evidence>
<keyword evidence="3" id="KW-1185">Reference proteome</keyword>
<sequence length="483" mass="53201">MPLRRTLSPFQRTRWQRPLPPNRFLFILTLVIIGTLAFILRTVVVKLLRPARPGETATFGSGGVSTALGAQPGPIFAPTRFLTYAAHSGLANQFMELVSAFDVARVLNRTLVIPPVLPHFAIKAGSCEQAAPVASASFLRRQNRRIWEQLVHDQKYVSFGDLFDLSGIFDATPPNQCRLVSTASPTGVVSWEATRCTWAGAVEAQTWLTQPERNTWHWPYTCHEVRLVVDVPHGILTCAETERPEAPAWAPHSAYAATWRAALQTRHHAGAPLPLIHGVCEMLHAGVDHGRALRDEPVIALGSVFHLVNYAGTLAPWTGGWQAEQLADALLRRALSPLRRRLPGFICVHLRGGDGQFRKRIQQALQGKDAQAGAEMILSELGIKQALRGNRQPVLLVTDLPRPEAVAIQQTIRAKRLAPKVLLSQILIEEQLRIVHFTFVAFWFRADAGRPRPVLEGPTACALTGEHLLGTDSSAPANTIRSD</sequence>
<dbReference type="OrthoDB" id="1882547at2759"/>
<comment type="caution">
    <text evidence="2">The sequence shown here is derived from an EMBL/GenBank/DDBJ whole genome shotgun (WGS) entry which is preliminary data.</text>
</comment>
<gene>
    <name evidence="2" type="ORF">F1559_002598</name>
</gene>
<accession>A0A7J7ICI7</accession>
<dbReference type="Proteomes" id="UP000530660">
    <property type="component" value="Unassembled WGS sequence"/>
</dbReference>
<keyword evidence="1" id="KW-0472">Membrane</keyword>